<comment type="pathway">
    <text evidence="1">Glycan metabolism; L-arabinan degradation.</text>
</comment>
<feature type="active site" description="Proton donor" evidence="5">
    <location>
        <position position="477"/>
    </location>
</feature>
<feature type="site" description="Important for catalytic activity, responsible for pKa modulation of the active site Glu and correct orientation of both the proton donor and substrate" evidence="6">
    <location>
        <position position="429"/>
    </location>
</feature>
<dbReference type="InterPro" id="IPR023296">
    <property type="entry name" value="Glyco_hydro_beta-prop_sf"/>
</dbReference>
<dbReference type="InterPro" id="IPR006710">
    <property type="entry name" value="Glyco_hydro_43"/>
</dbReference>
<gene>
    <name evidence="8" type="ORF">SAMN04488134_101235</name>
</gene>
<evidence type="ECO:0000256" key="1">
    <source>
        <dbReference type="ARBA" id="ARBA00004834"/>
    </source>
</evidence>
<reference evidence="8 9" key="1">
    <citation type="submission" date="2016-10" db="EMBL/GenBank/DDBJ databases">
        <authorList>
            <person name="de Groot N.N."/>
        </authorList>
    </citation>
    <scope>NUCLEOTIDE SEQUENCE [LARGE SCALE GENOMIC DNA]</scope>
    <source>
        <strain evidence="8 9">CGMCC 1.10434</strain>
    </source>
</reference>
<evidence type="ECO:0000313" key="8">
    <source>
        <dbReference type="EMBL" id="SEN50293.1"/>
    </source>
</evidence>
<evidence type="ECO:0000256" key="6">
    <source>
        <dbReference type="PIRSR" id="PIRSR606710-2"/>
    </source>
</evidence>
<feature type="active site" description="Proton acceptor" evidence="5">
    <location>
        <position position="306"/>
    </location>
</feature>
<sequence>MSAYLFVHFIGEGKNEEQVYFSLSKDGVNFQDLNQGKPVLCSQLGEEGVRDPFLIRDDKTGKFYLIATDLRMEKGLGWSHAIEYGSQDIIIWESTDLIYWSSPRAVKVGVAGAGNVWAPEAIYDQSKAAFLVFWASKVAGKHRMYAAYTTDFIDFTEPFQFFEKEKDVIDTTIVFDQGYYYRFTKDETNSRIIMERSESLLGDYQLVSSPILDQLEGVEGPEIYQLPDQKTWCLIVDQFMARKGYMILTATDLATGDFNILEQNKYDFGQTKKRHGGVLAITDQEYQRLLTYYDQQNPVISGLYADPDLVAFGDKYYLYPTTDGFTDWSGTSFSAFVSDNLTDFKATGEIVDVASDQVPWAVGHAWAPCITERDGTYYYYFCAKRPDGKSCIGMAHSKHPTGPFTAEDSPLLAHELIDQHGLAMSQMIDPSIYSEDGDYYILFGNGEAGAIAKLTEEMDAIEEDTLQQYAGLVNFREAVTVLKKDGQYHFTWSCDDTRSEDYHVNYGVSSSLYGPVDYKYPILTKNPLKAILGTGHHSIVKVPDQDKYYLAYHRFATPLAQYPEGKAKGYNRETCIAPLDFDQDGLMRPVIV</sequence>
<accession>A0A1H8H226</accession>
<dbReference type="RefSeq" id="WP_091493816.1">
    <property type="nucleotide sequence ID" value="NZ_FODJ01000001.1"/>
</dbReference>
<organism evidence="8 9">
    <name type="scientific">Amphibacillus marinus</name>
    <dbReference type="NCBI Taxonomy" id="872970"/>
    <lineage>
        <taxon>Bacteria</taxon>
        <taxon>Bacillati</taxon>
        <taxon>Bacillota</taxon>
        <taxon>Bacilli</taxon>
        <taxon>Bacillales</taxon>
        <taxon>Bacillaceae</taxon>
        <taxon>Amphibacillus</taxon>
    </lineage>
</organism>
<dbReference type="Proteomes" id="UP000199300">
    <property type="component" value="Unassembled WGS sequence"/>
</dbReference>
<dbReference type="Pfam" id="PF04616">
    <property type="entry name" value="Glyco_hydro_43"/>
    <property type="match status" value="2"/>
</dbReference>
<protein>
    <submittedName>
        <fullName evidence="8">Beta-xylosidase</fullName>
    </submittedName>
</protein>
<evidence type="ECO:0000256" key="3">
    <source>
        <dbReference type="ARBA" id="ARBA00022801"/>
    </source>
</evidence>
<dbReference type="CDD" id="cd08983">
    <property type="entry name" value="GH43_Bt3655-like"/>
    <property type="match status" value="1"/>
</dbReference>
<dbReference type="InterPro" id="IPR050727">
    <property type="entry name" value="GH43_arabinanases"/>
</dbReference>
<dbReference type="SUPFAM" id="SSF75005">
    <property type="entry name" value="Arabinanase/levansucrase/invertase"/>
    <property type="match status" value="2"/>
</dbReference>
<evidence type="ECO:0000256" key="2">
    <source>
        <dbReference type="ARBA" id="ARBA00009865"/>
    </source>
</evidence>
<evidence type="ECO:0000313" key="9">
    <source>
        <dbReference type="Proteomes" id="UP000199300"/>
    </source>
</evidence>
<dbReference type="AlphaFoldDB" id="A0A1H8H226"/>
<dbReference type="EMBL" id="FODJ01000001">
    <property type="protein sequence ID" value="SEN50293.1"/>
    <property type="molecule type" value="Genomic_DNA"/>
</dbReference>
<comment type="similarity">
    <text evidence="2 7">Belongs to the glycosyl hydrolase 43 family.</text>
</comment>
<proteinExistence type="inferred from homology"/>
<evidence type="ECO:0000256" key="5">
    <source>
        <dbReference type="PIRSR" id="PIRSR606710-1"/>
    </source>
</evidence>
<dbReference type="PANTHER" id="PTHR43301:SF3">
    <property type="entry name" value="ARABINAN ENDO-1,5-ALPHA-L-ARABINOSIDASE A-RELATED"/>
    <property type="match status" value="1"/>
</dbReference>
<dbReference type="GO" id="GO:0004553">
    <property type="term" value="F:hydrolase activity, hydrolyzing O-glycosyl compounds"/>
    <property type="evidence" value="ECO:0007669"/>
    <property type="project" value="InterPro"/>
</dbReference>
<name>A0A1H8H226_9BACI</name>
<evidence type="ECO:0000256" key="7">
    <source>
        <dbReference type="RuleBase" id="RU361187"/>
    </source>
</evidence>
<dbReference type="Gene3D" id="2.115.10.20">
    <property type="entry name" value="Glycosyl hydrolase domain, family 43"/>
    <property type="match status" value="2"/>
</dbReference>
<dbReference type="CDD" id="cd18828">
    <property type="entry name" value="GH43_BT3675-like"/>
    <property type="match status" value="1"/>
</dbReference>
<evidence type="ECO:0000256" key="4">
    <source>
        <dbReference type="ARBA" id="ARBA00023295"/>
    </source>
</evidence>
<keyword evidence="3 7" id="KW-0378">Hydrolase</keyword>
<keyword evidence="4 7" id="KW-0326">Glycosidase</keyword>
<dbReference type="OrthoDB" id="9758923at2"/>
<keyword evidence="9" id="KW-1185">Reference proteome</keyword>
<dbReference type="GO" id="GO:0005975">
    <property type="term" value="P:carbohydrate metabolic process"/>
    <property type="evidence" value="ECO:0007669"/>
    <property type="project" value="InterPro"/>
</dbReference>
<dbReference type="PANTHER" id="PTHR43301">
    <property type="entry name" value="ARABINAN ENDO-1,5-ALPHA-L-ARABINOSIDASE"/>
    <property type="match status" value="1"/>
</dbReference>
<dbReference type="STRING" id="872970.SAMN04488134_101235"/>